<name>A0A8S1QY97_9CILI</name>
<accession>A0A8S1QY97</accession>
<comment type="caution">
    <text evidence="1">The sequence shown here is derived from an EMBL/GenBank/DDBJ whole genome shotgun (WGS) entry which is preliminary data.</text>
</comment>
<evidence type="ECO:0000313" key="1">
    <source>
        <dbReference type="EMBL" id="CAD8120751.1"/>
    </source>
</evidence>
<proteinExistence type="predicted"/>
<keyword evidence="2" id="KW-1185">Reference proteome</keyword>
<protein>
    <submittedName>
        <fullName evidence="1">Uncharacterized protein</fullName>
    </submittedName>
</protein>
<dbReference type="EMBL" id="CAJJDN010000128">
    <property type="protein sequence ID" value="CAD8120751.1"/>
    <property type="molecule type" value="Genomic_DNA"/>
</dbReference>
<reference evidence="1" key="1">
    <citation type="submission" date="2021-01" db="EMBL/GenBank/DDBJ databases">
        <authorList>
            <consortium name="Genoscope - CEA"/>
            <person name="William W."/>
        </authorList>
    </citation>
    <scope>NUCLEOTIDE SEQUENCE</scope>
</reference>
<dbReference type="AlphaFoldDB" id="A0A8S1QY97"/>
<dbReference type="Proteomes" id="UP000692954">
    <property type="component" value="Unassembled WGS sequence"/>
</dbReference>
<organism evidence="1 2">
    <name type="scientific">Paramecium sonneborni</name>
    <dbReference type="NCBI Taxonomy" id="65129"/>
    <lineage>
        <taxon>Eukaryota</taxon>
        <taxon>Sar</taxon>
        <taxon>Alveolata</taxon>
        <taxon>Ciliophora</taxon>
        <taxon>Intramacronucleata</taxon>
        <taxon>Oligohymenophorea</taxon>
        <taxon>Peniculida</taxon>
        <taxon>Parameciidae</taxon>
        <taxon>Paramecium</taxon>
    </lineage>
</organism>
<gene>
    <name evidence="1" type="ORF">PSON_ATCC_30995.1.T1280003</name>
</gene>
<evidence type="ECO:0000313" key="2">
    <source>
        <dbReference type="Proteomes" id="UP000692954"/>
    </source>
</evidence>
<sequence>MQNQEQDQFRPVTIYNLYSKAFMILDNASVTDQIYHIFYFQFFMIFDRKSDPPVNKSFQPLNFQSIIGCTLDFCSETVLKLCTDLTCYLELQYQISLNELHLFYQQMEIYFIPLMTNQVVKLNKLNLSTLKEQMNVLYVKKNVKFKVLLELVVHYVYHKLLHLLSYLCWQYCYDFF</sequence>